<comment type="caution">
    <text evidence="2">The sequence shown here is derived from an EMBL/GenBank/DDBJ whole genome shotgun (WGS) entry which is preliminary data.</text>
</comment>
<evidence type="ECO:0000313" key="2">
    <source>
        <dbReference type="EMBL" id="KAL3629781.1"/>
    </source>
</evidence>
<protein>
    <submittedName>
        <fullName evidence="2">Uncharacterized protein</fullName>
    </submittedName>
</protein>
<evidence type="ECO:0000256" key="1">
    <source>
        <dbReference type="SAM" id="SignalP"/>
    </source>
</evidence>
<dbReference type="AlphaFoldDB" id="A0ABD3CIQ2"/>
<evidence type="ECO:0000313" key="3">
    <source>
        <dbReference type="Proteomes" id="UP001632038"/>
    </source>
</evidence>
<proteinExistence type="predicted"/>
<sequence length="91" mass="10035">MASGLQRLLVVLLFLGVLSTTALPIRRNLKQVNNQVPLIGNILSAEDVKAIYINDDDGVKKLEVLMEGRMNLQLADYGETGPNPKHKPTRP</sequence>
<keyword evidence="3" id="KW-1185">Reference proteome</keyword>
<organism evidence="2 3">
    <name type="scientific">Castilleja foliolosa</name>
    <dbReference type="NCBI Taxonomy" id="1961234"/>
    <lineage>
        <taxon>Eukaryota</taxon>
        <taxon>Viridiplantae</taxon>
        <taxon>Streptophyta</taxon>
        <taxon>Embryophyta</taxon>
        <taxon>Tracheophyta</taxon>
        <taxon>Spermatophyta</taxon>
        <taxon>Magnoliopsida</taxon>
        <taxon>eudicotyledons</taxon>
        <taxon>Gunneridae</taxon>
        <taxon>Pentapetalae</taxon>
        <taxon>asterids</taxon>
        <taxon>lamiids</taxon>
        <taxon>Lamiales</taxon>
        <taxon>Orobanchaceae</taxon>
        <taxon>Pedicularideae</taxon>
        <taxon>Castillejinae</taxon>
        <taxon>Castilleja</taxon>
    </lineage>
</organism>
<feature type="chain" id="PRO_5044757572" evidence="1">
    <location>
        <begin position="23"/>
        <end position="91"/>
    </location>
</feature>
<reference evidence="3" key="1">
    <citation type="journal article" date="2024" name="IScience">
        <title>Strigolactones Initiate the Formation of Haustorium-like Structures in Castilleja.</title>
        <authorList>
            <person name="Buerger M."/>
            <person name="Peterson D."/>
            <person name="Chory J."/>
        </authorList>
    </citation>
    <scope>NUCLEOTIDE SEQUENCE [LARGE SCALE GENOMIC DNA]</scope>
</reference>
<accession>A0ABD3CIQ2</accession>
<keyword evidence="1" id="KW-0732">Signal</keyword>
<feature type="signal peptide" evidence="1">
    <location>
        <begin position="1"/>
        <end position="22"/>
    </location>
</feature>
<dbReference type="Proteomes" id="UP001632038">
    <property type="component" value="Unassembled WGS sequence"/>
</dbReference>
<gene>
    <name evidence="2" type="ORF">CASFOL_027003</name>
</gene>
<dbReference type="EMBL" id="JAVIJP010000034">
    <property type="protein sequence ID" value="KAL3629781.1"/>
    <property type="molecule type" value="Genomic_DNA"/>
</dbReference>
<name>A0ABD3CIQ2_9LAMI</name>